<keyword evidence="5" id="KW-0378">Hydrolase</keyword>
<evidence type="ECO:0000256" key="3">
    <source>
        <dbReference type="ARBA" id="ARBA00022670"/>
    </source>
</evidence>
<proteinExistence type="predicted"/>
<organism evidence="9 10">
    <name type="scientific">Paenibacillus apii</name>
    <dbReference type="NCBI Taxonomy" id="1850370"/>
    <lineage>
        <taxon>Bacteria</taxon>
        <taxon>Bacillati</taxon>
        <taxon>Bacillota</taxon>
        <taxon>Bacilli</taxon>
        <taxon>Bacillales</taxon>
        <taxon>Paenibacillaceae</taxon>
        <taxon>Paenibacillus</taxon>
    </lineage>
</organism>
<dbReference type="InterPro" id="IPR006741">
    <property type="entry name" value="AgrB"/>
</dbReference>
<evidence type="ECO:0000256" key="8">
    <source>
        <dbReference type="SAM" id="Phobius"/>
    </source>
</evidence>
<keyword evidence="3" id="KW-0645">Protease</keyword>
<dbReference type="Proteomes" id="UP000480151">
    <property type="component" value="Unassembled WGS sequence"/>
</dbReference>
<evidence type="ECO:0000313" key="10">
    <source>
        <dbReference type="Proteomes" id="UP000480151"/>
    </source>
</evidence>
<evidence type="ECO:0000256" key="4">
    <source>
        <dbReference type="ARBA" id="ARBA00022692"/>
    </source>
</evidence>
<evidence type="ECO:0000256" key="6">
    <source>
        <dbReference type="ARBA" id="ARBA00022989"/>
    </source>
</evidence>
<dbReference type="GO" id="GO:0006508">
    <property type="term" value="P:proteolysis"/>
    <property type="evidence" value="ECO:0007669"/>
    <property type="project" value="UniProtKB-KW"/>
</dbReference>
<accession>A0A6M1PJR3</accession>
<evidence type="ECO:0000256" key="5">
    <source>
        <dbReference type="ARBA" id="ARBA00022801"/>
    </source>
</evidence>
<dbReference type="EMBL" id="JAAKGU010000003">
    <property type="protein sequence ID" value="NGM82794.1"/>
    <property type="molecule type" value="Genomic_DNA"/>
</dbReference>
<feature type="transmembrane region" description="Helical" evidence="8">
    <location>
        <begin position="103"/>
        <end position="119"/>
    </location>
</feature>
<feature type="transmembrane region" description="Helical" evidence="8">
    <location>
        <begin position="75"/>
        <end position="96"/>
    </location>
</feature>
<comment type="caution">
    <text evidence="9">The sequence shown here is derived from an EMBL/GenBank/DDBJ whole genome shotgun (WGS) entry which is preliminary data.</text>
</comment>
<evidence type="ECO:0000313" key="9">
    <source>
        <dbReference type="EMBL" id="NGM82794.1"/>
    </source>
</evidence>
<dbReference type="Pfam" id="PF04647">
    <property type="entry name" value="AgrB"/>
    <property type="match status" value="1"/>
</dbReference>
<dbReference type="SMART" id="SM00793">
    <property type="entry name" value="AgrB"/>
    <property type="match status" value="1"/>
</dbReference>
<dbReference type="GO" id="GO:0009372">
    <property type="term" value="P:quorum sensing"/>
    <property type="evidence" value="ECO:0007669"/>
    <property type="project" value="UniProtKB-KW"/>
</dbReference>
<evidence type="ECO:0000256" key="2">
    <source>
        <dbReference type="ARBA" id="ARBA00022654"/>
    </source>
</evidence>
<gene>
    <name evidence="9" type="ORF">G5B47_10235</name>
</gene>
<dbReference type="GO" id="GO:0016020">
    <property type="term" value="C:membrane"/>
    <property type="evidence" value="ECO:0007669"/>
    <property type="project" value="InterPro"/>
</dbReference>
<feature type="transmembrane region" description="Helical" evidence="8">
    <location>
        <begin position="139"/>
        <end position="165"/>
    </location>
</feature>
<reference evidence="9 10" key="1">
    <citation type="submission" date="2020-02" db="EMBL/GenBank/DDBJ databases">
        <authorList>
            <person name="Gao J."/>
            <person name="Sun J."/>
        </authorList>
    </citation>
    <scope>NUCLEOTIDE SEQUENCE [LARGE SCALE GENOMIC DNA]</scope>
    <source>
        <strain evidence="9 10">7124</strain>
    </source>
</reference>
<keyword evidence="10" id="KW-1185">Reference proteome</keyword>
<protein>
    <submittedName>
        <fullName evidence="9">Accessory regulator AgrB</fullName>
    </submittedName>
</protein>
<keyword evidence="4 8" id="KW-0812">Transmembrane</keyword>
<feature type="transmembrane region" description="Helical" evidence="8">
    <location>
        <begin position="38"/>
        <end position="63"/>
    </location>
</feature>
<keyword evidence="2" id="KW-0673">Quorum sensing</keyword>
<keyword evidence="6 8" id="KW-1133">Transmembrane helix</keyword>
<keyword evidence="1" id="KW-1003">Cell membrane</keyword>
<evidence type="ECO:0000256" key="1">
    <source>
        <dbReference type="ARBA" id="ARBA00022475"/>
    </source>
</evidence>
<name>A0A6M1PJR3_9BACL</name>
<dbReference type="GO" id="GO:0008233">
    <property type="term" value="F:peptidase activity"/>
    <property type="evidence" value="ECO:0007669"/>
    <property type="project" value="UniProtKB-KW"/>
</dbReference>
<dbReference type="AlphaFoldDB" id="A0A6M1PJR3"/>
<sequence>MILERLSRHIAIKIKKHDPEGPGSLEVLSYGIGIKLNLFFGILLTVLFGLLFSSVLDSILALVSFMVLRKFSGGFHLPITICSLVTGLMASLIPLVRADNQTTAYLTMISLMITLIFAPNNYEELYDVEFDFWSKGISVLIILSNLYFQSAIVAVSFIIQSFLLLPIYPRKGGANT</sequence>
<evidence type="ECO:0000256" key="7">
    <source>
        <dbReference type="ARBA" id="ARBA00023136"/>
    </source>
</evidence>
<dbReference type="RefSeq" id="WP_165097484.1">
    <property type="nucleotide sequence ID" value="NZ_JAAKGU010000003.1"/>
</dbReference>
<keyword evidence="7 8" id="KW-0472">Membrane</keyword>